<feature type="domain" description="Translation initiation factor 3 N-terminal" evidence="6">
    <location>
        <begin position="9"/>
        <end position="78"/>
    </location>
</feature>
<evidence type="ECO:0000313" key="7">
    <source>
        <dbReference type="EMBL" id="MCA9397619.1"/>
    </source>
</evidence>
<dbReference type="GO" id="GO:0005737">
    <property type="term" value="C:cytoplasm"/>
    <property type="evidence" value="ECO:0007669"/>
    <property type="project" value="UniProtKB-ARBA"/>
</dbReference>
<dbReference type="PANTHER" id="PTHR10938">
    <property type="entry name" value="TRANSLATION INITIATION FACTOR IF-3"/>
    <property type="match status" value="1"/>
</dbReference>
<evidence type="ECO:0000313" key="8">
    <source>
        <dbReference type="Proteomes" id="UP000699691"/>
    </source>
</evidence>
<organism evidence="7 8">
    <name type="scientific">candidate division WWE3 bacterium</name>
    <dbReference type="NCBI Taxonomy" id="2053526"/>
    <lineage>
        <taxon>Bacteria</taxon>
        <taxon>Katanobacteria</taxon>
    </lineage>
</organism>
<gene>
    <name evidence="7" type="primary">infC</name>
    <name evidence="7" type="ORF">KC573_02220</name>
</gene>
<dbReference type="Pfam" id="PF05198">
    <property type="entry name" value="IF3_N"/>
    <property type="match status" value="1"/>
</dbReference>
<evidence type="ECO:0000259" key="6">
    <source>
        <dbReference type="Pfam" id="PF05198"/>
    </source>
</evidence>
<dbReference type="Gene3D" id="3.30.110.10">
    <property type="entry name" value="Translation initiation factor 3 (IF-3), C-terminal domain"/>
    <property type="match status" value="1"/>
</dbReference>
<evidence type="ECO:0000259" key="5">
    <source>
        <dbReference type="Pfam" id="PF00707"/>
    </source>
</evidence>
<dbReference type="PANTHER" id="PTHR10938:SF0">
    <property type="entry name" value="TRANSLATION INITIATION FACTOR IF-3, MITOCHONDRIAL"/>
    <property type="match status" value="1"/>
</dbReference>
<dbReference type="AlphaFoldDB" id="A0A955LWQ7"/>
<dbReference type="InterPro" id="IPR019815">
    <property type="entry name" value="Translation_initiation_fac_3_C"/>
</dbReference>
<evidence type="ECO:0000256" key="2">
    <source>
        <dbReference type="ARBA" id="ARBA00022540"/>
    </source>
</evidence>
<dbReference type="GO" id="GO:0003743">
    <property type="term" value="F:translation initiation factor activity"/>
    <property type="evidence" value="ECO:0007669"/>
    <property type="project" value="UniProtKB-UniRule"/>
</dbReference>
<dbReference type="InterPro" id="IPR036787">
    <property type="entry name" value="T_IF-3_N_sf"/>
</dbReference>
<evidence type="ECO:0000256" key="3">
    <source>
        <dbReference type="ARBA" id="ARBA00022917"/>
    </source>
</evidence>
<dbReference type="InterPro" id="IPR001288">
    <property type="entry name" value="Translation_initiation_fac_3"/>
</dbReference>
<evidence type="ECO:0000256" key="1">
    <source>
        <dbReference type="ARBA" id="ARBA00005439"/>
    </source>
</evidence>
<reference evidence="7" key="2">
    <citation type="journal article" date="2021" name="Microbiome">
        <title>Successional dynamics and alternative stable states in a saline activated sludge microbial community over 9 years.</title>
        <authorList>
            <person name="Wang Y."/>
            <person name="Ye J."/>
            <person name="Ju F."/>
            <person name="Liu L."/>
            <person name="Boyd J.A."/>
            <person name="Deng Y."/>
            <person name="Parks D.H."/>
            <person name="Jiang X."/>
            <person name="Yin X."/>
            <person name="Woodcroft B.J."/>
            <person name="Tyson G.W."/>
            <person name="Hugenholtz P."/>
            <person name="Polz M.F."/>
            <person name="Zhang T."/>
        </authorList>
    </citation>
    <scope>NUCLEOTIDE SEQUENCE</scope>
    <source>
        <strain evidence="7">HKST-UBA02</strain>
    </source>
</reference>
<comment type="caution">
    <text evidence="7">The sequence shown here is derived from an EMBL/GenBank/DDBJ whole genome shotgun (WGS) entry which is preliminary data.</text>
</comment>
<dbReference type="GO" id="GO:0032790">
    <property type="term" value="P:ribosome disassembly"/>
    <property type="evidence" value="ECO:0007669"/>
    <property type="project" value="TreeGrafter"/>
</dbReference>
<protein>
    <recommendedName>
        <fullName evidence="4">Translation initiation factor IF-3</fullName>
    </recommendedName>
</protein>
<dbReference type="Gene3D" id="3.10.20.80">
    <property type="entry name" value="Translation initiation factor 3 (IF-3), N-terminal domain"/>
    <property type="match status" value="1"/>
</dbReference>
<keyword evidence="2 7" id="KW-0396">Initiation factor</keyword>
<reference evidence="7" key="1">
    <citation type="submission" date="2020-04" db="EMBL/GenBank/DDBJ databases">
        <authorList>
            <person name="Zhang T."/>
        </authorList>
    </citation>
    <scope>NUCLEOTIDE SEQUENCE</scope>
    <source>
        <strain evidence="7">HKST-UBA02</strain>
    </source>
</reference>
<comment type="similarity">
    <text evidence="1">Belongs to the IF-3 family.</text>
</comment>
<evidence type="ECO:0000256" key="4">
    <source>
        <dbReference type="NCBIfam" id="TIGR00168"/>
    </source>
</evidence>
<keyword evidence="3" id="KW-0648">Protein biosynthesis</keyword>
<dbReference type="SUPFAM" id="SSF55200">
    <property type="entry name" value="Translation initiation factor IF3, C-terminal domain"/>
    <property type="match status" value="1"/>
</dbReference>
<dbReference type="InterPro" id="IPR036788">
    <property type="entry name" value="T_IF-3_C_sf"/>
</dbReference>
<sequence length="169" mass="19757">MGKTKYYPVNEKISADEMRIIDDTGENQGVMSRDDALALAKRKELDLVVVAENAKPPVARMLEFRHFLRQQKDQERKAQRKSKQDIKQLRFGPNIADHDLNVRIKRAERFIDDGDKVKFTVQFRGRMITHKDVGRDKLHQIIEALGEKIDVEKDIWMEGSQMMLIIRPK</sequence>
<dbReference type="NCBIfam" id="TIGR00168">
    <property type="entry name" value="infC"/>
    <property type="match status" value="1"/>
</dbReference>
<name>A0A955LWQ7_UNCKA</name>
<dbReference type="Proteomes" id="UP000699691">
    <property type="component" value="Unassembled WGS sequence"/>
</dbReference>
<accession>A0A955LWQ7</accession>
<dbReference type="GO" id="GO:0043022">
    <property type="term" value="F:ribosome binding"/>
    <property type="evidence" value="ECO:0007669"/>
    <property type="project" value="TreeGrafter"/>
</dbReference>
<dbReference type="SUPFAM" id="SSF54364">
    <property type="entry name" value="Translation initiation factor IF3, N-terminal domain"/>
    <property type="match status" value="1"/>
</dbReference>
<dbReference type="Pfam" id="PF00707">
    <property type="entry name" value="IF3_C"/>
    <property type="match status" value="1"/>
</dbReference>
<proteinExistence type="inferred from homology"/>
<feature type="domain" description="Translation initiation factor 3 C-terminal" evidence="5">
    <location>
        <begin position="85"/>
        <end position="169"/>
    </location>
</feature>
<dbReference type="EMBL" id="JAGQKY010000081">
    <property type="protein sequence ID" value="MCA9397619.1"/>
    <property type="molecule type" value="Genomic_DNA"/>
</dbReference>
<dbReference type="InterPro" id="IPR019814">
    <property type="entry name" value="Translation_initiation_fac_3_N"/>
</dbReference>